<feature type="transmembrane region" description="Helical" evidence="9">
    <location>
        <begin position="187"/>
        <end position="208"/>
    </location>
</feature>
<evidence type="ECO:0000256" key="8">
    <source>
        <dbReference type="ARBA" id="ARBA00023136"/>
    </source>
</evidence>
<dbReference type="Pfam" id="PF00528">
    <property type="entry name" value="BPD_transp_1"/>
    <property type="match status" value="1"/>
</dbReference>
<protein>
    <submittedName>
        <fullName evidence="11">ABC transporter permease</fullName>
    </submittedName>
</protein>
<evidence type="ECO:0000256" key="1">
    <source>
        <dbReference type="ARBA" id="ARBA00004651"/>
    </source>
</evidence>
<comment type="subcellular location">
    <subcellularLocation>
        <location evidence="1 9">Cell membrane</location>
        <topology evidence="1 9">Multi-pass membrane protein</topology>
    </subcellularLocation>
</comment>
<comment type="caution">
    <text evidence="11">The sequence shown here is derived from an EMBL/GenBank/DDBJ whole genome shotgun (WGS) entry which is preliminary data.</text>
</comment>
<dbReference type="InterPro" id="IPR000515">
    <property type="entry name" value="MetI-like"/>
</dbReference>
<reference evidence="11 12" key="1">
    <citation type="submission" date="2013-12" db="EMBL/GenBank/DDBJ databases">
        <title>Comparative genomics of Petrotoga isolates.</title>
        <authorList>
            <person name="Nesbo C.L."/>
            <person name="Charchuk R."/>
            <person name="Chow K."/>
        </authorList>
    </citation>
    <scope>NUCLEOTIDE SEQUENCE [LARGE SCALE GENOMIC DNA]</scope>
    <source>
        <strain evidence="11 12">DSM 13574</strain>
    </source>
</reference>
<feature type="transmembrane region" description="Helical" evidence="9">
    <location>
        <begin position="107"/>
        <end position="130"/>
    </location>
</feature>
<proteinExistence type="inferred from homology"/>
<dbReference type="GO" id="GO:0055085">
    <property type="term" value="P:transmembrane transport"/>
    <property type="evidence" value="ECO:0007669"/>
    <property type="project" value="InterPro"/>
</dbReference>
<accession>A0A2K1NZV2</accession>
<dbReference type="PANTHER" id="PTHR32243:SF50">
    <property type="entry name" value="MALTOSE_MALTODEXTRIN TRANSPORT SYSTEM PERMEASE PROTEIN MALG"/>
    <property type="match status" value="1"/>
</dbReference>
<keyword evidence="7 9" id="KW-1133">Transmembrane helix</keyword>
<dbReference type="SUPFAM" id="SSF161098">
    <property type="entry name" value="MetI-like"/>
    <property type="match status" value="1"/>
</dbReference>
<feature type="transmembrane region" description="Helical" evidence="9">
    <location>
        <begin position="71"/>
        <end position="95"/>
    </location>
</feature>
<dbReference type="RefSeq" id="WP_103067101.1">
    <property type="nucleotide sequence ID" value="NZ_AZRL01000016.1"/>
</dbReference>
<organism evidence="11 12">
    <name type="scientific">Petrotoga olearia DSM 13574</name>
    <dbReference type="NCBI Taxonomy" id="1122955"/>
    <lineage>
        <taxon>Bacteria</taxon>
        <taxon>Thermotogati</taxon>
        <taxon>Thermotogota</taxon>
        <taxon>Thermotogae</taxon>
        <taxon>Petrotogales</taxon>
        <taxon>Petrotogaceae</taxon>
        <taxon>Petrotoga</taxon>
    </lineage>
</organism>
<dbReference type="EMBL" id="AZRL01000016">
    <property type="protein sequence ID" value="PNR96050.1"/>
    <property type="molecule type" value="Genomic_DNA"/>
</dbReference>
<dbReference type="PROSITE" id="PS50928">
    <property type="entry name" value="ABC_TM1"/>
    <property type="match status" value="1"/>
</dbReference>
<evidence type="ECO:0000259" key="10">
    <source>
        <dbReference type="PROSITE" id="PS50928"/>
    </source>
</evidence>
<dbReference type="Gene3D" id="1.10.3720.10">
    <property type="entry name" value="MetI-like"/>
    <property type="match status" value="1"/>
</dbReference>
<feature type="domain" description="ABC transmembrane type-1" evidence="10">
    <location>
        <begin position="71"/>
        <end position="262"/>
    </location>
</feature>
<evidence type="ECO:0000256" key="7">
    <source>
        <dbReference type="ARBA" id="ARBA00022989"/>
    </source>
</evidence>
<sequence length="277" mass="31440">MTKKNKTIRAILFIILVIFTIYTIMPIFWVFVTSLKTPEEARAFPPSLIPKEVTFQNYQILFQDEQMMRSFLNSIIVAVPATLLCVIISALAAFSFSRYHFRGKKQLLVAVMGVFMIPITMNTIPLYLIFQRMGLLDTYAGVILAYQVLIIPLNIFILKNHFDTIPISLEEAAALDGASTMQRFTKVIMPLSWPGLSISFIFTFRFAWNEFVLPMILISSPSKTVFQVAMYRFLGLYSIDWGLLSAAIVIGMIPILIIIIFFQRQLLQGIQAGSIKG</sequence>
<dbReference type="Proteomes" id="UP000236434">
    <property type="component" value="Unassembled WGS sequence"/>
</dbReference>
<gene>
    <name evidence="11" type="ORF">X929_05970</name>
</gene>
<keyword evidence="3 9" id="KW-0813">Transport</keyword>
<feature type="transmembrane region" description="Helical" evidence="9">
    <location>
        <begin position="12"/>
        <end position="32"/>
    </location>
</feature>
<dbReference type="OrthoDB" id="9810086at2"/>
<evidence type="ECO:0000256" key="5">
    <source>
        <dbReference type="ARBA" id="ARBA00022597"/>
    </source>
</evidence>
<dbReference type="PANTHER" id="PTHR32243">
    <property type="entry name" value="MALTOSE TRANSPORT SYSTEM PERMEASE-RELATED"/>
    <property type="match status" value="1"/>
</dbReference>
<keyword evidence="8 9" id="KW-0472">Membrane</keyword>
<evidence type="ECO:0000313" key="12">
    <source>
        <dbReference type="Proteomes" id="UP000236434"/>
    </source>
</evidence>
<evidence type="ECO:0000256" key="4">
    <source>
        <dbReference type="ARBA" id="ARBA00022475"/>
    </source>
</evidence>
<dbReference type="InterPro" id="IPR035906">
    <property type="entry name" value="MetI-like_sf"/>
</dbReference>
<evidence type="ECO:0000313" key="11">
    <source>
        <dbReference type="EMBL" id="PNR96050.1"/>
    </source>
</evidence>
<evidence type="ECO:0000256" key="2">
    <source>
        <dbReference type="ARBA" id="ARBA00009047"/>
    </source>
</evidence>
<dbReference type="GO" id="GO:0005886">
    <property type="term" value="C:plasma membrane"/>
    <property type="evidence" value="ECO:0007669"/>
    <property type="project" value="UniProtKB-SubCell"/>
</dbReference>
<evidence type="ECO:0000256" key="9">
    <source>
        <dbReference type="RuleBase" id="RU363032"/>
    </source>
</evidence>
<feature type="transmembrane region" description="Helical" evidence="9">
    <location>
        <begin position="136"/>
        <end position="158"/>
    </location>
</feature>
<dbReference type="InterPro" id="IPR050901">
    <property type="entry name" value="BP-dep_ABC_trans_perm"/>
</dbReference>
<feature type="transmembrane region" description="Helical" evidence="9">
    <location>
        <begin position="241"/>
        <end position="262"/>
    </location>
</feature>
<evidence type="ECO:0000256" key="3">
    <source>
        <dbReference type="ARBA" id="ARBA00022448"/>
    </source>
</evidence>
<evidence type="ECO:0000256" key="6">
    <source>
        <dbReference type="ARBA" id="ARBA00022692"/>
    </source>
</evidence>
<dbReference type="AlphaFoldDB" id="A0A2K1NZV2"/>
<keyword evidence="5" id="KW-0762">Sugar transport</keyword>
<keyword evidence="6 9" id="KW-0812">Transmembrane</keyword>
<name>A0A2K1NZV2_9BACT</name>
<keyword evidence="4" id="KW-1003">Cell membrane</keyword>
<dbReference type="CDD" id="cd06261">
    <property type="entry name" value="TM_PBP2"/>
    <property type="match status" value="1"/>
</dbReference>
<comment type="similarity">
    <text evidence="2">Belongs to the binding-protein-dependent transport system permease family. MalFG subfamily.</text>
</comment>